<dbReference type="PANTHER" id="PTHR34236:SF1">
    <property type="entry name" value="DIMETHYL SULFOXIDE REDUCTASE TRANSCRIPTIONAL ACTIVATOR"/>
    <property type="match status" value="1"/>
</dbReference>
<evidence type="ECO:0000259" key="3">
    <source>
        <dbReference type="Pfam" id="PF04967"/>
    </source>
</evidence>
<evidence type="ECO:0000313" key="5">
    <source>
        <dbReference type="EMBL" id="TSD15358.1"/>
    </source>
</evidence>
<dbReference type="Pfam" id="PF04967">
    <property type="entry name" value="HTH_10"/>
    <property type="match status" value="1"/>
</dbReference>
<dbReference type="PANTHER" id="PTHR34236">
    <property type="entry name" value="DIMETHYL SULFOXIDE REDUCTASE TRANSCRIPTIONAL ACTIVATOR"/>
    <property type="match status" value="1"/>
</dbReference>
<dbReference type="Pfam" id="PF24278">
    <property type="entry name" value="HVO_0513_N"/>
    <property type="match status" value="1"/>
</dbReference>
<evidence type="ECO:0000256" key="1">
    <source>
        <dbReference type="ARBA" id="ARBA00023015"/>
    </source>
</evidence>
<dbReference type="Gene3D" id="1.10.10.10">
    <property type="entry name" value="Winged helix-like DNA-binding domain superfamily/Winged helix DNA-binding domain"/>
    <property type="match status" value="1"/>
</dbReference>
<dbReference type="InterPro" id="IPR007050">
    <property type="entry name" value="HTH_bacterioopsin"/>
</dbReference>
<dbReference type="RefSeq" id="WP_144261199.1">
    <property type="nucleotide sequence ID" value="NZ_QMDX01000002.1"/>
</dbReference>
<reference evidence="5 6" key="1">
    <citation type="submission" date="2018-06" db="EMBL/GenBank/DDBJ databases">
        <title>Natronomonas sp. F16-60 a new haloarchaeon isolated from a solar saltern of Isla Cristina, Huelva, Spain.</title>
        <authorList>
            <person name="Duran-Viseras A."/>
            <person name="Sanchez-Porro C."/>
            <person name="Ventosa A."/>
        </authorList>
    </citation>
    <scope>NUCLEOTIDE SEQUENCE [LARGE SCALE GENOMIC DNA]</scope>
    <source>
        <strain evidence="5 6">F16-60</strain>
    </source>
</reference>
<organism evidence="5 6">
    <name type="scientific">Haloglomus irregulare</name>
    <dbReference type="NCBI Taxonomy" id="2234134"/>
    <lineage>
        <taxon>Archaea</taxon>
        <taxon>Methanobacteriati</taxon>
        <taxon>Methanobacteriota</taxon>
        <taxon>Stenosarchaea group</taxon>
        <taxon>Halobacteria</taxon>
        <taxon>Halobacteriales</taxon>
        <taxon>Natronomonadaceae</taxon>
        <taxon>Haloglomus</taxon>
    </lineage>
</organism>
<feature type="domain" description="HTH bat-type" evidence="3">
    <location>
        <begin position="160"/>
        <end position="211"/>
    </location>
</feature>
<comment type="caution">
    <text evidence="5">The sequence shown here is derived from an EMBL/GenBank/DDBJ whole genome shotgun (WGS) entry which is preliminary data.</text>
</comment>
<protein>
    <submittedName>
        <fullName evidence="5">DNA-binding protein</fullName>
    </submittedName>
</protein>
<gene>
    <name evidence="5" type="ORF">DP107_05815</name>
</gene>
<evidence type="ECO:0000259" key="4">
    <source>
        <dbReference type="Pfam" id="PF24278"/>
    </source>
</evidence>
<dbReference type="GO" id="GO:0003677">
    <property type="term" value="F:DNA binding"/>
    <property type="evidence" value="ECO:0007669"/>
    <property type="project" value="UniProtKB-KW"/>
</dbReference>
<evidence type="ECO:0000313" key="6">
    <source>
        <dbReference type="Proteomes" id="UP000319894"/>
    </source>
</evidence>
<accession>A0A554NDB8</accession>
<sequence length="216" mass="23741">MQYLKLTLSPTHRAIHPVDRFIEGHRSVTREEVLHVDARADGTTVLLYRLLGDRESFETALSQRASVHDHDVVEVEEDGFHAFVQAESPEDGSALLEIAHENALIIDTPLEFTEAGLKATLVGTHGNLRDALGLLPDALDFSVENAGPYVPGGEDLLSPLTDRQLEVFETAVEEGYYDVPRRATHKDIADNLGCAPSTVDEHLRKAESRVVSGLVQ</sequence>
<evidence type="ECO:0000256" key="2">
    <source>
        <dbReference type="ARBA" id="ARBA00023163"/>
    </source>
</evidence>
<keyword evidence="5" id="KW-0238">DNA-binding</keyword>
<dbReference type="InterPro" id="IPR056493">
    <property type="entry name" value="HVO_0513_N"/>
</dbReference>
<feature type="domain" description="HVO-0513-like N-terminal" evidence="4">
    <location>
        <begin position="16"/>
        <end position="149"/>
    </location>
</feature>
<keyword evidence="2" id="KW-0804">Transcription</keyword>
<dbReference type="OrthoDB" id="194393at2157"/>
<keyword evidence="1" id="KW-0805">Transcription regulation</keyword>
<dbReference type="InParanoid" id="A0A554NDB8"/>
<dbReference type="Proteomes" id="UP000319894">
    <property type="component" value="Unassembled WGS sequence"/>
</dbReference>
<keyword evidence="6" id="KW-1185">Reference proteome</keyword>
<proteinExistence type="predicted"/>
<dbReference type="AlphaFoldDB" id="A0A554NDB8"/>
<dbReference type="InterPro" id="IPR036388">
    <property type="entry name" value="WH-like_DNA-bd_sf"/>
</dbReference>
<name>A0A554NDB8_9EURY</name>
<dbReference type="EMBL" id="QMDX01000002">
    <property type="protein sequence ID" value="TSD15358.1"/>
    <property type="molecule type" value="Genomic_DNA"/>
</dbReference>